<dbReference type="EC" id="6.2.1.3" evidence="1"/>
<protein>
    <submittedName>
        <fullName evidence="1">Long-chain-fatty-acid--CoA ligase FadD15</fullName>
        <ecNumber evidence="1">6.2.1.3</ecNumber>
    </submittedName>
</protein>
<dbReference type="GO" id="GO:0004467">
    <property type="term" value="F:long-chain fatty acid-CoA ligase activity"/>
    <property type="evidence" value="ECO:0007669"/>
    <property type="project" value="UniProtKB-EC"/>
</dbReference>
<dbReference type="EMBL" id="VSSQ01026542">
    <property type="protein sequence ID" value="MPM75308.1"/>
    <property type="molecule type" value="Genomic_DNA"/>
</dbReference>
<sequence length="177" mass="19721">MIDKEDPNASYGEIVVRGGNIMLGYYGDAEATAAAIEDGWFRTGDYGYLDEDGYLYITGRKKNVIVLNNGKNVFPEEIESYLEKVQLIAENVIIGKANESGETYGITALIFPDFTYAASIGLTDIVDISEAIKDQIAKLNKSLPSFKQIRGIEIRKTEFDKTTSHKIKRHTVKAENQ</sequence>
<gene>
    <name evidence="1" type="ORF">SDC9_122300</name>
</gene>
<dbReference type="SUPFAM" id="SSF56801">
    <property type="entry name" value="Acetyl-CoA synthetase-like"/>
    <property type="match status" value="1"/>
</dbReference>
<dbReference type="AlphaFoldDB" id="A0A645CEH5"/>
<accession>A0A645CEH5</accession>
<evidence type="ECO:0000313" key="1">
    <source>
        <dbReference type="EMBL" id="MPM75308.1"/>
    </source>
</evidence>
<dbReference type="Pfam" id="PF23562">
    <property type="entry name" value="AMP-binding_C_3"/>
    <property type="match status" value="1"/>
</dbReference>
<proteinExistence type="predicted"/>
<dbReference type="PANTHER" id="PTHR43767">
    <property type="entry name" value="LONG-CHAIN-FATTY-ACID--COA LIGASE"/>
    <property type="match status" value="1"/>
</dbReference>
<dbReference type="Gene3D" id="3.30.300.30">
    <property type="match status" value="1"/>
</dbReference>
<reference evidence="1" key="1">
    <citation type="submission" date="2019-08" db="EMBL/GenBank/DDBJ databases">
        <authorList>
            <person name="Kucharzyk K."/>
            <person name="Murdoch R.W."/>
            <person name="Higgins S."/>
            <person name="Loffler F."/>
        </authorList>
    </citation>
    <scope>NUCLEOTIDE SEQUENCE</scope>
</reference>
<keyword evidence="1" id="KW-0436">Ligase</keyword>
<name>A0A645CEH5_9ZZZZ</name>
<dbReference type="Gene3D" id="3.40.50.12780">
    <property type="entry name" value="N-terminal domain of ligase-like"/>
    <property type="match status" value="1"/>
</dbReference>
<dbReference type="InterPro" id="IPR050237">
    <property type="entry name" value="ATP-dep_AMP-bd_enzyme"/>
</dbReference>
<dbReference type="PANTHER" id="PTHR43767:SF1">
    <property type="entry name" value="NONRIBOSOMAL PEPTIDE SYNTHASE PES1 (EUROFUNG)-RELATED"/>
    <property type="match status" value="1"/>
</dbReference>
<comment type="caution">
    <text evidence="1">The sequence shown here is derived from an EMBL/GenBank/DDBJ whole genome shotgun (WGS) entry which is preliminary data.</text>
</comment>
<dbReference type="InterPro" id="IPR045851">
    <property type="entry name" value="AMP-bd_C_sf"/>
</dbReference>
<organism evidence="1">
    <name type="scientific">bioreactor metagenome</name>
    <dbReference type="NCBI Taxonomy" id="1076179"/>
    <lineage>
        <taxon>unclassified sequences</taxon>
        <taxon>metagenomes</taxon>
        <taxon>ecological metagenomes</taxon>
    </lineage>
</organism>
<dbReference type="InterPro" id="IPR042099">
    <property type="entry name" value="ANL_N_sf"/>
</dbReference>